<dbReference type="SUPFAM" id="SSF53822">
    <property type="entry name" value="Periplasmic binding protein-like I"/>
    <property type="match status" value="1"/>
</dbReference>
<dbReference type="GO" id="GO:0000976">
    <property type="term" value="F:transcription cis-regulatory region binding"/>
    <property type="evidence" value="ECO:0007669"/>
    <property type="project" value="TreeGrafter"/>
</dbReference>
<dbReference type="PANTHER" id="PTHR30146:SF109">
    <property type="entry name" value="HTH-TYPE TRANSCRIPTIONAL REGULATOR GALS"/>
    <property type="match status" value="1"/>
</dbReference>
<dbReference type="InterPro" id="IPR000843">
    <property type="entry name" value="HTH_LacI"/>
</dbReference>
<keyword evidence="3" id="KW-0804">Transcription</keyword>
<evidence type="ECO:0000256" key="2">
    <source>
        <dbReference type="ARBA" id="ARBA00023125"/>
    </source>
</evidence>
<dbReference type="Pfam" id="PF00356">
    <property type="entry name" value="LacI"/>
    <property type="match status" value="1"/>
</dbReference>
<reference evidence="5 6" key="1">
    <citation type="submission" date="2019-03" db="EMBL/GenBank/DDBJ databases">
        <title>Genomic Encyclopedia of Type Strains, Phase IV (KMG-IV): sequencing the most valuable type-strain genomes for metagenomic binning, comparative biology and taxonomic classification.</title>
        <authorList>
            <person name="Goeker M."/>
        </authorList>
    </citation>
    <scope>NUCLEOTIDE SEQUENCE [LARGE SCALE GENOMIC DNA]</scope>
    <source>
        <strain evidence="5 6">DSM 17974</strain>
    </source>
</reference>
<keyword evidence="2" id="KW-0238">DNA-binding</keyword>
<dbReference type="SUPFAM" id="SSF47413">
    <property type="entry name" value="lambda repressor-like DNA-binding domains"/>
    <property type="match status" value="1"/>
</dbReference>
<evidence type="ECO:0000259" key="4">
    <source>
        <dbReference type="PROSITE" id="PS50932"/>
    </source>
</evidence>
<dbReference type="Gene3D" id="3.40.50.2300">
    <property type="match status" value="2"/>
</dbReference>
<dbReference type="CDD" id="cd06267">
    <property type="entry name" value="PBP1_LacI_sugar_binding-like"/>
    <property type="match status" value="1"/>
</dbReference>
<dbReference type="Proteomes" id="UP000294581">
    <property type="component" value="Unassembled WGS sequence"/>
</dbReference>
<dbReference type="InterPro" id="IPR046335">
    <property type="entry name" value="LacI/GalR-like_sensor"/>
</dbReference>
<dbReference type="InterPro" id="IPR028082">
    <property type="entry name" value="Peripla_BP_I"/>
</dbReference>
<sequence length="331" mass="36574">MQLVTIKDVAKRAGVAVSTVSRVINRSGYVGEETRRKVQSAMRELNFQPNRIARGLVSRQTSTIGLLIPDVANPFFAELARGVEDAAIARGYSVLLCNSDWNAVREQMYMHLLHGRWVDGIVVVGSRSEVVAIREAADETPMVLVDRRSSDFEWAVWTDNHLGAVMAVRHLLEIGCRDIIHLAGPADSPSAQERRRGYEDAMRAAGFAPISLEGDFRYASGFSLISELIAAGRTLDAIFAGNDLMAIGAIQAATRMGVDVPRDLAIVGYDNIPSAHYVSPSLTTIEQPAYEMGKTSFELLYELLTNEELDYQQPIKFEPKLIVRESSHRPI</sequence>
<evidence type="ECO:0000313" key="5">
    <source>
        <dbReference type="EMBL" id="TDY42149.1"/>
    </source>
</evidence>
<keyword evidence="1" id="KW-0805">Transcription regulation</keyword>
<keyword evidence="6" id="KW-1185">Reference proteome</keyword>
<dbReference type="PANTHER" id="PTHR30146">
    <property type="entry name" value="LACI-RELATED TRANSCRIPTIONAL REPRESSOR"/>
    <property type="match status" value="1"/>
</dbReference>
<organism evidence="5 6">
    <name type="scientific">Alicyclobacillus sacchari</name>
    <dbReference type="NCBI Taxonomy" id="392010"/>
    <lineage>
        <taxon>Bacteria</taxon>
        <taxon>Bacillati</taxon>
        <taxon>Bacillota</taxon>
        <taxon>Bacilli</taxon>
        <taxon>Bacillales</taxon>
        <taxon>Alicyclobacillaceae</taxon>
        <taxon>Alicyclobacillus</taxon>
    </lineage>
</organism>
<dbReference type="InterPro" id="IPR010982">
    <property type="entry name" value="Lambda_DNA-bd_dom_sf"/>
</dbReference>
<dbReference type="PROSITE" id="PS50932">
    <property type="entry name" value="HTH_LACI_2"/>
    <property type="match status" value="1"/>
</dbReference>
<dbReference type="EMBL" id="SORF01000018">
    <property type="protein sequence ID" value="TDY42149.1"/>
    <property type="molecule type" value="Genomic_DNA"/>
</dbReference>
<dbReference type="CDD" id="cd01392">
    <property type="entry name" value="HTH_LacI"/>
    <property type="match status" value="1"/>
</dbReference>
<proteinExistence type="predicted"/>
<dbReference type="SMART" id="SM00354">
    <property type="entry name" value="HTH_LACI"/>
    <property type="match status" value="1"/>
</dbReference>
<dbReference type="AlphaFoldDB" id="A0A4R8LIU8"/>
<evidence type="ECO:0000256" key="3">
    <source>
        <dbReference type="ARBA" id="ARBA00023163"/>
    </source>
</evidence>
<name>A0A4R8LIU8_9BACL</name>
<evidence type="ECO:0000313" key="6">
    <source>
        <dbReference type="Proteomes" id="UP000294581"/>
    </source>
</evidence>
<comment type="caution">
    <text evidence="5">The sequence shown here is derived from an EMBL/GenBank/DDBJ whole genome shotgun (WGS) entry which is preliminary data.</text>
</comment>
<feature type="domain" description="HTH lacI-type" evidence="4">
    <location>
        <begin position="4"/>
        <end position="58"/>
    </location>
</feature>
<protein>
    <submittedName>
        <fullName evidence="5">LacI family transcriptional regulator</fullName>
    </submittedName>
</protein>
<dbReference type="Gene3D" id="1.10.260.40">
    <property type="entry name" value="lambda repressor-like DNA-binding domains"/>
    <property type="match status" value="1"/>
</dbReference>
<dbReference type="Pfam" id="PF13377">
    <property type="entry name" value="Peripla_BP_3"/>
    <property type="match status" value="1"/>
</dbReference>
<accession>A0A4R8LIU8</accession>
<dbReference type="GO" id="GO:0003700">
    <property type="term" value="F:DNA-binding transcription factor activity"/>
    <property type="evidence" value="ECO:0007669"/>
    <property type="project" value="TreeGrafter"/>
</dbReference>
<gene>
    <name evidence="5" type="ORF">C7445_11821</name>
</gene>
<dbReference type="PRINTS" id="PR00036">
    <property type="entry name" value="HTHLACI"/>
</dbReference>
<evidence type="ECO:0000256" key="1">
    <source>
        <dbReference type="ARBA" id="ARBA00023015"/>
    </source>
</evidence>